<dbReference type="Proteomes" id="UP000000305">
    <property type="component" value="Unassembled WGS sequence"/>
</dbReference>
<name>E9HFE2_DAPPU</name>
<evidence type="ECO:0000313" key="1">
    <source>
        <dbReference type="EMBL" id="EFX69549.1"/>
    </source>
</evidence>
<reference evidence="1 2" key="1">
    <citation type="journal article" date="2011" name="Science">
        <title>The ecoresponsive genome of Daphnia pulex.</title>
        <authorList>
            <person name="Colbourne J.K."/>
            <person name="Pfrender M.E."/>
            <person name="Gilbert D."/>
            <person name="Thomas W.K."/>
            <person name="Tucker A."/>
            <person name="Oakley T.H."/>
            <person name="Tokishita S."/>
            <person name="Aerts A."/>
            <person name="Arnold G.J."/>
            <person name="Basu M.K."/>
            <person name="Bauer D.J."/>
            <person name="Caceres C.E."/>
            <person name="Carmel L."/>
            <person name="Casola C."/>
            <person name="Choi J.H."/>
            <person name="Detter J.C."/>
            <person name="Dong Q."/>
            <person name="Dusheyko S."/>
            <person name="Eads B.D."/>
            <person name="Frohlich T."/>
            <person name="Geiler-Samerotte K.A."/>
            <person name="Gerlach D."/>
            <person name="Hatcher P."/>
            <person name="Jogdeo S."/>
            <person name="Krijgsveld J."/>
            <person name="Kriventseva E.V."/>
            <person name="Kultz D."/>
            <person name="Laforsch C."/>
            <person name="Lindquist E."/>
            <person name="Lopez J."/>
            <person name="Manak J.R."/>
            <person name="Muller J."/>
            <person name="Pangilinan J."/>
            <person name="Patwardhan R.P."/>
            <person name="Pitluck S."/>
            <person name="Pritham E.J."/>
            <person name="Rechtsteiner A."/>
            <person name="Rho M."/>
            <person name="Rogozin I.B."/>
            <person name="Sakarya O."/>
            <person name="Salamov A."/>
            <person name="Schaack S."/>
            <person name="Shapiro H."/>
            <person name="Shiga Y."/>
            <person name="Skalitzky C."/>
            <person name="Smith Z."/>
            <person name="Souvorov A."/>
            <person name="Sung W."/>
            <person name="Tang Z."/>
            <person name="Tsuchiya D."/>
            <person name="Tu H."/>
            <person name="Vos H."/>
            <person name="Wang M."/>
            <person name="Wolf Y.I."/>
            <person name="Yamagata H."/>
            <person name="Yamada T."/>
            <person name="Ye Y."/>
            <person name="Shaw J.R."/>
            <person name="Andrews J."/>
            <person name="Crease T.J."/>
            <person name="Tang H."/>
            <person name="Lucas S.M."/>
            <person name="Robertson H.M."/>
            <person name="Bork P."/>
            <person name="Koonin E.V."/>
            <person name="Zdobnov E.M."/>
            <person name="Grigoriev I.V."/>
            <person name="Lynch M."/>
            <person name="Boore J.L."/>
        </authorList>
    </citation>
    <scope>NUCLEOTIDE SEQUENCE [LARGE SCALE GENOMIC DNA]</scope>
</reference>
<dbReference type="EMBL" id="GL732635">
    <property type="protein sequence ID" value="EFX69549.1"/>
    <property type="molecule type" value="Genomic_DNA"/>
</dbReference>
<dbReference type="HOGENOM" id="CLU_2361821_0_0_1"/>
<organism evidence="1 2">
    <name type="scientific">Daphnia pulex</name>
    <name type="common">Water flea</name>
    <dbReference type="NCBI Taxonomy" id="6669"/>
    <lineage>
        <taxon>Eukaryota</taxon>
        <taxon>Metazoa</taxon>
        <taxon>Ecdysozoa</taxon>
        <taxon>Arthropoda</taxon>
        <taxon>Crustacea</taxon>
        <taxon>Branchiopoda</taxon>
        <taxon>Diplostraca</taxon>
        <taxon>Cladocera</taxon>
        <taxon>Anomopoda</taxon>
        <taxon>Daphniidae</taxon>
        <taxon>Daphnia</taxon>
    </lineage>
</organism>
<sequence length="96" mass="10660">MLSYAQAISLQGQMSVTKKPPATLNLFLLPARPRRSLDYEVNVIRVTGNLIMLFLKYLLISCDLTKLRCVTRLPGYSLDTTVSAASTVMRKGQAIL</sequence>
<accession>E9HFE2</accession>
<dbReference type="AlphaFoldDB" id="E9HFE2"/>
<dbReference type="InParanoid" id="E9HFE2"/>
<gene>
    <name evidence="1" type="ORF">DAPPUDRAFT_329009</name>
</gene>
<dbReference type="KEGG" id="dpx:DAPPUDRAFT_329009"/>
<proteinExistence type="predicted"/>
<keyword evidence="2" id="KW-1185">Reference proteome</keyword>
<evidence type="ECO:0000313" key="2">
    <source>
        <dbReference type="Proteomes" id="UP000000305"/>
    </source>
</evidence>
<protein>
    <submittedName>
        <fullName evidence="1">Uncharacterized protein</fullName>
    </submittedName>
</protein>